<keyword evidence="2" id="KW-1185">Reference proteome</keyword>
<evidence type="ECO:0000313" key="2">
    <source>
        <dbReference type="Proteomes" id="UP001057237"/>
    </source>
</evidence>
<dbReference type="Proteomes" id="UP001057237">
    <property type="component" value="Segment"/>
</dbReference>
<reference evidence="1" key="1">
    <citation type="submission" date="2022-05" db="EMBL/GenBank/DDBJ databases">
        <authorList>
            <person name="Friedrich I."/>
            <person name="Poehlein A."/>
            <person name="Schneider D."/>
            <person name="Hertel R."/>
            <person name="Daniel R."/>
        </authorList>
    </citation>
    <scope>NUCLEOTIDE SEQUENCE</scope>
</reference>
<protein>
    <submittedName>
        <fullName evidence="1">Metallo-dependent phosphatase-like protein</fullName>
    </submittedName>
</protein>
<evidence type="ECO:0000313" key="1">
    <source>
        <dbReference type="EMBL" id="USN16851.1"/>
    </source>
</evidence>
<name>A0A9E7MVT8_9CAUD</name>
<dbReference type="EMBL" id="ON529868">
    <property type="protein sequence ID" value="USN16851.1"/>
    <property type="molecule type" value="Genomic_DNA"/>
</dbReference>
<gene>
    <name evidence="1" type="ORF">BABAYKA_00480</name>
</gene>
<proteinExistence type="predicted"/>
<accession>A0A9E7MVT8</accession>
<dbReference type="InterPro" id="IPR029052">
    <property type="entry name" value="Metallo-depent_PP-like"/>
</dbReference>
<sequence>MKNPSHEEILAVLPGRSHGSVSKAARLLREQGYSHVTPQLLRLLIAQMDQTQLPGEYDRASELVSSRNAKTTNTKLRRDIAALTEAVGTKEALFDSLSEVVEDLNRRGPIDFKPFIGGQVGRPMTVELLLSDLQIGKLQPGYNTQVARKRLYEFGRAALFQIEQKSSVGYRIEKVVLGLLGDIIESDKKHKNSARATDTGTAEQMHDAMVAIFEFVVEPLARLGIPMEVVGIAGNHDWDDHGMAMFRPGRDMLSYPLYRSMEYVTRRAGYTNVDWTIPDGSYAVVDFYGQKALYEHGVGVSVTEQSMKSHKIKRSEQEKVHLTYFRMGDKHNVSSFNAGQFVVNGAFFGSGAGGEEYSSISGYSSVAAQWMGFHLERDDSRLSLYDSFTIQLDHIGE</sequence>
<dbReference type="SUPFAM" id="SSF56300">
    <property type="entry name" value="Metallo-dependent phosphatases"/>
    <property type="match status" value="1"/>
</dbReference>
<organism evidence="1 2">
    <name type="scientific">Brevundimonas phage vB_BpoS-Babayka</name>
    <dbReference type="NCBI Taxonomy" id="2948596"/>
    <lineage>
        <taxon>Viruses</taxon>
        <taxon>Duplodnaviria</taxon>
        <taxon>Heunggongvirae</taxon>
        <taxon>Uroviricota</taxon>
        <taxon>Caudoviricetes</taxon>
        <taxon>Autographivirales</taxon>
        <taxon>Autonotataviridae</taxon>
        <taxon>Conareevirus</taxon>
        <taxon>Conareevirus babayka</taxon>
    </lineage>
</organism>